<evidence type="ECO:0000256" key="2">
    <source>
        <dbReference type="ARBA" id="ARBA00022679"/>
    </source>
</evidence>
<dbReference type="InterPro" id="IPR012791">
    <property type="entry name" value="3-oxoacid_CoA-transf_B"/>
</dbReference>
<protein>
    <submittedName>
        <fullName evidence="4">3-oxoacid CoA-transferase subunit B</fullName>
    </submittedName>
</protein>
<comment type="caution">
    <text evidence="4">The sequence shown here is derived from an EMBL/GenBank/DDBJ whole genome shotgun (WGS) entry which is preliminary data.</text>
</comment>
<dbReference type="Gene3D" id="3.40.1080.10">
    <property type="entry name" value="Glutaconate Coenzyme A-transferase"/>
    <property type="match status" value="1"/>
</dbReference>
<accession>A0A6I2GA09</accession>
<dbReference type="GO" id="GO:0008410">
    <property type="term" value="F:CoA-transferase activity"/>
    <property type="evidence" value="ECO:0007669"/>
    <property type="project" value="InterPro"/>
</dbReference>
<evidence type="ECO:0000313" key="5">
    <source>
        <dbReference type="Proteomes" id="UP000430975"/>
    </source>
</evidence>
<dbReference type="AlphaFoldDB" id="A0A6I2GA09"/>
<keyword evidence="2 4" id="KW-0808">Transferase</keyword>
<evidence type="ECO:0000313" key="4">
    <source>
        <dbReference type="EMBL" id="MRI84607.1"/>
    </source>
</evidence>
<dbReference type="EMBL" id="WJQS01000001">
    <property type="protein sequence ID" value="MRI84607.1"/>
    <property type="molecule type" value="Genomic_DNA"/>
</dbReference>
<comment type="similarity">
    <text evidence="1">Belongs to the 3-oxoacid CoA-transferase subunit B family.</text>
</comment>
<gene>
    <name evidence="4" type="ORF">GIY09_01685</name>
    <name evidence="3" type="ORF">GIY11_01850</name>
</gene>
<keyword evidence="5" id="KW-1185">Reference proteome</keyword>
<dbReference type="SMART" id="SM00882">
    <property type="entry name" value="CoA_trans"/>
    <property type="match status" value="1"/>
</dbReference>
<dbReference type="Pfam" id="PF01144">
    <property type="entry name" value="CoA_trans"/>
    <property type="match status" value="1"/>
</dbReference>
<proteinExistence type="inferred from homology"/>
<evidence type="ECO:0000256" key="1">
    <source>
        <dbReference type="ARBA" id="ARBA00007047"/>
    </source>
</evidence>
<sequence>MNAKEIIARRIAKEFADGDVVNLGFGIPNLSARYLPEGVNVTLQAENGALRFGAPPTAETLNPDYSNSGGMPLTLQKGASTFSMPTSFAIIRGGHVDVTVLGALEVDQSGNIANWMVPGVLAPGMGGAMDLLVGAKKVIASLQHVDKKGESKVLKQCTLPLSAPNCLDKIITDLAVFEFQEGKLLLMETAPGVTVEDVIAATDGEIIVSPEVKTMDLSV</sequence>
<dbReference type="RefSeq" id="WP_153861475.1">
    <property type="nucleotide sequence ID" value="NZ_WJQR01000002.1"/>
</dbReference>
<dbReference type="SUPFAM" id="SSF100950">
    <property type="entry name" value="NagB/RpiA/CoA transferase-like"/>
    <property type="match status" value="1"/>
</dbReference>
<name>A0A6I2GA09_9LACT</name>
<dbReference type="Proteomes" id="UP000469870">
    <property type="component" value="Unassembled WGS sequence"/>
</dbReference>
<organism evidence="4 5">
    <name type="scientific">Fundicoccus ignavus</name>
    <dbReference type="NCBI Taxonomy" id="2664442"/>
    <lineage>
        <taxon>Bacteria</taxon>
        <taxon>Bacillati</taxon>
        <taxon>Bacillota</taxon>
        <taxon>Bacilli</taxon>
        <taxon>Lactobacillales</taxon>
        <taxon>Aerococcaceae</taxon>
        <taxon>Fundicoccus</taxon>
    </lineage>
</organism>
<dbReference type="InterPro" id="IPR004165">
    <property type="entry name" value="CoA_trans_fam_I"/>
</dbReference>
<evidence type="ECO:0000313" key="3">
    <source>
        <dbReference type="EMBL" id="MRI80774.1"/>
    </source>
</evidence>
<dbReference type="PANTHER" id="PTHR13707:SF60">
    <property type="entry name" value="ACETATE COA-TRANSFERASE SUBUNIT ALPHA"/>
    <property type="match status" value="1"/>
</dbReference>
<dbReference type="Proteomes" id="UP000430975">
    <property type="component" value="Unassembled WGS sequence"/>
</dbReference>
<dbReference type="InterPro" id="IPR037171">
    <property type="entry name" value="NagB/RpiA_transferase-like"/>
</dbReference>
<dbReference type="EMBL" id="WJQR01000002">
    <property type="protein sequence ID" value="MRI80774.1"/>
    <property type="molecule type" value="Genomic_DNA"/>
</dbReference>
<dbReference type="PANTHER" id="PTHR13707">
    <property type="entry name" value="KETOACID-COENZYME A TRANSFERASE"/>
    <property type="match status" value="1"/>
</dbReference>
<reference evidence="5 6" key="1">
    <citation type="submission" date="2019-11" db="EMBL/GenBank/DDBJ databases">
        <title>Characterisation of Fundicoccus ignavus gen. nov. sp. nov., a novel genus of the family Aerococcaceae isolated from bulk tank milk.</title>
        <authorList>
            <person name="Siebert A."/>
            <person name="Huptas C."/>
            <person name="Wenning M."/>
            <person name="Scherer S."/>
            <person name="Doll E.V."/>
        </authorList>
    </citation>
    <scope>NUCLEOTIDE SEQUENCE [LARGE SCALE GENOMIC DNA]</scope>
    <source>
        <strain evidence="3 6">DSM 109653</strain>
        <strain evidence="4 5">WS4759</strain>
    </source>
</reference>
<dbReference type="NCBIfam" id="TIGR02428">
    <property type="entry name" value="pcaJ_scoB_fam"/>
    <property type="match status" value="1"/>
</dbReference>
<evidence type="ECO:0000313" key="6">
    <source>
        <dbReference type="Proteomes" id="UP000469870"/>
    </source>
</evidence>